<dbReference type="SUPFAM" id="SSF89550">
    <property type="entry name" value="PHP domain-like"/>
    <property type="match status" value="1"/>
</dbReference>
<evidence type="ECO:0000313" key="2">
    <source>
        <dbReference type="Proteomes" id="UP000651482"/>
    </source>
</evidence>
<dbReference type="Proteomes" id="UP000651482">
    <property type="component" value="Unassembled WGS sequence"/>
</dbReference>
<reference evidence="1" key="1">
    <citation type="submission" date="2020-08" db="EMBL/GenBank/DDBJ databases">
        <title>Genome public.</title>
        <authorList>
            <person name="Liu C."/>
            <person name="Sun Q."/>
        </authorList>
    </citation>
    <scope>NUCLEOTIDE SEQUENCE</scope>
    <source>
        <strain evidence="1">NSJ-40</strain>
    </source>
</reference>
<dbReference type="AlphaFoldDB" id="A0A926D8T6"/>
<dbReference type="Gene3D" id="3.20.20.140">
    <property type="entry name" value="Metal-dependent hydrolases"/>
    <property type="match status" value="1"/>
</dbReference>
<dbReference type="PANTHER" id="PTHR42924:SF3">
    <property type="entry name" value="POLYMERASE_HISTIDINOL PHOSPHATASE N-TERMINAL DOMAIN-CONTAINING PROTEIN"/>
    <property type="match status" value="1"/>
</dbReference>
<sequence length="227" mass="25360">MQPYRYETHAHTSEGSRCSQMPAEALVRYYAARGYTGLCITDHFLNGNTTVPSCGSWESRIDQFCAGYERAAEAGAKLGLSVFFGWEFSHAGTDFLTYGLDKAWLLRHPDCHTLRVPEYSALVHESGGFLVQAHPFREDWYIETIRLSPRDVDAVEVVNACRTAFENENADWYASRYALLKTAGSDIHRPLTQRAGLCTEKKLRSSGMLMEALQAGTAAIFTETDAV</sequence>
<dbReference type="GO" id="GO:0004534">
    <property type="term" value="F:5'-3' RNA exonuclease activity"/>
    <property type="evidence" value="ECO:0007669"/>
    <property type="project" value="TreeGrafter"/>
</dbReference>
<dbReference type="GO" id="GO:0035312">
    <property type="term" value="F:5'-3' DNA exonuclease activity"/>
    <property type="evidence" value="ECO:0007669"/>
    <property type="project" value="TreeGrafter"/>
</dbReference>
<dbReference type="InterPro" id="IPR052018">
    <property type="entry name" value="PHP_domain"/>
</dbReference>
<comment type="caution">
    <text evidence="1">The sequence shown here is derived from an EMBL/GenBank/DDBJ whole genome shotgun (WGS) entry which is preliminary data.</text>
</comment>
<dbReference type="PANTHER" id="PTHR42924">
    <property type="entry name" value="EXONUCLEASE"/>
    <property type="match status" value="1"/>
</dbReference>
<dbReference type="RefSeq" id="WP_249319558.1">
    <property type="nucleotide sequence ID" value="NZ_JACRSN010000010.1"/>
</dbReference>
<gene>
    <name evidence="1" type="ORF">IAG03_07780</name>
</gene>
<keyword evidence="2" id="KW-1185">Reference proteome</keyword>
<accession>A0A926D8T6</accession>
<organism evidence="1 2">
    <name type="scientific">Yeguia hominis</name>
    <dbReference type="NCBI Taxonomy" id="2763662"/>
    <lineage>
        <taxon>Bacteria</taxon>
        <taxon>Bacillati</taxon>
        <taxon>Bacillota</taxon>
        <taxon>Clostridia</taxon>
        <taxon>Eubacteriales</taxon>
        <taxon>Yeguiaceae</taxon>
        <taxon>Yeguia</taxon>
    </lineage>
</organism>
<protein>
    <submittedName>
        <fullName evidence="1">PHP domain-containing protein</fullName>
    </submittedName>
</protein>
<dbReference type="CDD" id="cd07432">
    <property type="entry name" value="PHP_HisPPase"/>
    <property type="match status" value="1"/>
</dbReference>
<dbReference type="EMBL" id="JACRSN010000010">
    <property type="protein sequence ID" value="MBC8533903.1"/>
    <property type="molecule type" value="Genomic_DNA"/>
</dbReference>
<name>A0A926D8T6_9FIRM</name>
<evidence type="ECO:0000313" key="1">
    <source>
        <dbReference type="EMBL" id="MBC8533903.1"/>
    </source>
</evidence>
<dbReference type="InterPro" id="IPR016195">
    <property type="entry name" value="Pol/histidinol_Pase-like"/>
</dbReference>
<proteinExistence type="predicted"/>